<protein>
    <recommendedName>
        <fullName evidence="12">Alkylglycerol monooxygenase</fullName>
        <ecNumber evidence="11">1.14.16.5</ecNumber>
    </recommendedName>
</protein>
<feature type="transmembrane region" description="Helical" evidence="14">
    <location>
        <begin position="351"/>
        <end position="368"/>
    </location>
</feature>
<keyword evidence="3 14" id="KW-0812">Transmembrane</keyword>
<evidence type="ECO:0000256" key="14">
    <source>
        <dbReference type="SAM" id="Phobius"/>
    </source>
</evidence>
<dbReference type="InterPro" id="IPR051689">
    <property type="entry name" value="Sterol_desaturase/TMEM195"/>
</dbReference>
<feature type="non-terminal residue" evidence="17">
    <location>
        <position position="524"/>
    </location>
</feature>
<feature type="transmembrane region" description="Helical" evidence="14">
    <location>
        <begin position="124"/>
        <end position="142"/>
    </location>
</feature>
<comment type="subcellular location">
    <subcellularLocation>
        <location evidence="2">Endoplasmic reticulum membrane</location>
        <topology evidence="2">Multi-pass membrane protein</topology>
    </subcellularLocation>
</comment>
<accession>A0A7R9KKC0</accession>
<comment type="cofactor">
    <cofactor evidence="1">
        <name>Fe cation</name>
        <dbReference type="ChEBI" id="CHEBI:24875"/>
    </cofactor>
</comment>
<evidence type="ECO:0000256" key="5">
    <source>
        <dbReference type="ARBA" id="ARBA00022989"/>
    </source>
</evidence>
<evidence type="ECO:0000256" key="4">
    <source>
        <dbReference type="ARBA" id="ARBA00022824"/>
    </source>
</evidence>
<evidence type="ECO:0000256" key="7">
    <source>
        <dbReference type="ARBA" id="ARBA00023004"/>
    </source>
</evidence>
<dbReference type="EC" id="1.14.16.5" evidence="11"/>
<evidence type="ECO:0000256" key="13">
    <source>
        <dbReference type="ARBA" id="ARBA00047556"/>
    </source>
</evidence>
<dbReference type="GO" id="GO:0008610">
    <property type="term" value="P:lipid biosynthetic process"/>
    <property type="evidence" value="ECO:0007669"/>
    <property type="project" value="InterPro"/>
</dbReference>
<evidence type="ECO:0000256" key="2">
    <source>
        <dbReference type="ARBA" id="ARBA00004477"/>
    </source>
</evidence>
<evidence type="ECO:0000259" key="15">
    <source>
        <dbReference type="Pfam" id="PF04116"/>
    </source>
</evidence>
<dbReference type="Proteomes" id="UP000759131">
    <property type="component" value="Unassembled WGS sequence"/>
</dbReference>
<feature type="transmembrane region" description="Helical" evidence="14">
    <location>
        <begin position="84"/>
        <end position="112"/>
    </location>
</feature>
<keyword evidence="4" id="KW-0256">Endoplasmic reticulum</keyword>
<keyword evidence="5 14" id="KW-1133">Transmembrane helix</keyword>
<evidence type="ECO:0000256" key="6">
    <source>
        <dbReference type="ARBA" id="ARBA00023002"/>
    </source>
</evidence>
<evidence type="ECO:0000313" key="17">
    <source>
        <dbReference type="EMBL" id="CAD7624727.1"/>
    </source>
</evidence>
<organism evidence="17">
    <name type="scientific">Medioppia subpectinata</name>
    <dbReference type="NCBI Taxonomy" id="1979941"/>
    <lineage>
        <taxon>Eukaryota</taxon>
        <taxon>Metazoa</taxon>
        <taxon>Ecdysozoa</taxon>
        <taxon>Arthropoda</taxon>
        <taxon>Chelicerata</taxon>
        <taxon>Arachnida</taxon>
        <taxon>Acari</taxon>
        <taxon>Acariformes</taxon>
        <taxon>Sarcoptiformes</taxon>
        <taxon>Oribatida</taxon>
        <taxon>Brachypylina</taxon>
        <taxon>Oppioidea</taxon>
        <taxon>Oppiidae</taxon>
        <taxon>Medioppia</taxon>
    </lineage>
</organism>
<dbReference type="OrthoDB" id="6354873at2759"/>
<feature type="transmembrane region" description="Helical" evidence="14">
    <location>
        <begin position="380"/>
        <end position="398"/>
    </location>
</feature>
<feature type="domain" description="Fatty acid hydroxylase" evidence="15">
    <location>
        <begin position="128"/>
        <end position="260"/>
    </location>
</feature>
<dbReference type="PANTHER" id="PTHR21624:SF1">
    <property type="entry name" value="ALKYLGLYCEROL MONOOXYGENASE"/>
    <property type="match status" value="1"/>
</dbReference>
<name>A0A7R9KKC0_9ACAR</name>
<keyword evidence="18" id="KW-1185">Reference proteome</keyword>
<feature type="transmembrane region" description="Helical" evidence="14">
    <location>
        <begin position="53"/>
        <end position="72"/>
    </location>
</feature>
<dbReference type="EMBL" id="CAJPIZ010002518">
    <property type="protein sequence ID" value="CAG2105157.1"/>
    <property type="molecule type" value="Genomic_DNA"/>
</dbReference>
<dbReference type="InterPro" id="IPR006694">
    <property type="entry name" value="Fatty_acid_hydroxylase"/>
</dbReference>
<evidence type="ECO:0000256" key="10">
    <source>
        <dbReference type="ARBA" id="ARBA00038190"/>
    </source>
</evidence>
<gene>
    <name evidence="17" type="ORF">OSB1V03_LOCUS5168</name>
</gene>
<dbReference type="InterPro" id="IPR056853">
    <property type="entry name" value="AGMP_C"/>
</dbReference>
<dbReference type="GO" id="GO:0005789">
    <property type="term" value="C:endoplasmic reticulum membrane"/>
    <property type="evidence" value="ECO:0007669"/>
    <property type="project" value="UniProtKB-SubCell"/>
</dbReference>
<evidence type="ECO:0000259" key="16">
    <source>
        <dbReference type="Pfam" id="PF24858"/>
    </source>
</evidence>
<feature type="domain" description="Alkylglycerol monooxygenase C-terminal" evidence="16">
    <location>
        <begin position="350"/>
        <end position="416"/>
    </location>
</feature>
<feature type="transmembrane region" description="Helical" evidence="14">
    <location>
        <begin position="493"/>
        <end position="512"/>
    </location>
</feature>
<dbReference type="EMBL" id="OC857093">
    <property type="protein sequence ID" value="CAD7624727.1"/>
    <property type="molecule type" value="Genomic_DNA"/>
</dbReference>
<dbReference type="GO" id="GO:0005506">
    <property type="term" value="F:iron ion binding"/>
    <property type="evidence" value="ECO:0007669"/>
    <property type="project" value="InterPro"/>
</dbReference>
<feature type="transmembrane region" description="Helical" evidence="14">
    <location>
        <begin position="443"/>
        <end position="462"/>
    </location>
</feature>
<evidence type="ECO:0000256" key="3">
    <source>
        <dbReference type="ARBA" id="ARBA00022692"/>
    </source>
</evidence>
<dbReference type="Pfam" id="PF24858">
    <property type="entry name" value="AGMP_C"/>
    <property type="match status" value="1"/>
</dbReference>
<reference evidence="17" key="1">
    <citation type="submission" date="2020-11" db="EMBL/GenBank/DDBJ databases">
        <authorList>
            <person name="Tran Van P."/>
        </authorList>
    </citation>
    <scope>NUCLEOTIDE SEQUENCE</scope>
</reference>
<evidence type="ECO:0000256" key="11">
    <source>
        <dbReference type="ARBA" id="ARBA00039026"/>
    </source>
</evidence>
<keyword evidence="7" id="KW-0408">Iron</keyword>
<dbReference type="PANTHER" id="PTHR21624">
    <property type="entry name" value="STEROL DESATURASE-RELATED PROTEIN"/>
    <property type="match status" value="1"/>
</dbReference>
<evidence type="ECO:0000256" key="8">
    <source>
        <dbReference type="ARBA" id="ARBA00023098"/>
    </source>
</evidence>
<dbReference type="GO" id="GO:0050479">
    <property type="term" value="F:glyceryl-ether monooxygenase activity"/>
    <property type="evidence" value="ECO:0007669"/>
    <property type="project" value="UniProtKB-EC"/>
</dbReference>
<keyword evidence="6" id="KW-0560">Oxidoreductase</keyword>
<dbReference type="AlphaFoldDB" id="A0A7R9KKC0"/>
<evidence type="ECO:0000256" key="1">
    <source>
        <dbReference type="ARBA" id="ARBA00001962"/>
    </source>
</evidence>
<sequence>MAGNMTAESAADLGLCVKDTAIQFTEQLLSLFYILSPLDHTKDHAKDVPNYEVALFPAAGLLVVLEQIIRFFQKKDLSRFQDIVVNIGSLLLFTLTRAILLGVVVVVFSYIYDNYRIVDLPLHSVWTWLFSLLLVEFTYYWTHRALHEINIFWAAHQFHHMAEDVNITTTIRDSVVDLVLYDIFPMPLAVIVPPPILIVHIQFSLIYQIWLHNEVVGHLGPIEYIINTPRQHRVHHGKNPYCIDKNYGALLMIWDRIFGTYQEEKEKIVFGVVSPTPNTFDSMTLQFGYYRDVAKKFNSVDGIGNKLSALFKGPGWGPGKPRLGLLKEVPEPDPAAPKYSYDPFIPLWRKFYVLLHGTIVLVAFIQLADHPYILYSALKGFAGMLYIILFLTSIGAIFDGRKFAPILEIIRCLVYFPVDYYLVDSVKWAIDDNERFVLYSSLWMIRVSHILSIMFWLGYALFNKYEEPSTPKVKDVEGLDVLAKPADSRYEQILFALGLLTLFVSFGFVYTYNIDSCKHVTHAV</sequence>
<dbReference type="GO" id="GO:0006643">
    <property type="term" value="P:membrane lipid metabolic process"/>
    <property type="evidence" value="ECO:0007669"/>
    <property type="project" value="TreeGrafter"/>
</dbReference>
<comment type="catalytic activity">
    <reaction evidence="13">
        <text>1-O-(1,2-saturated-alkyl)-sn-glycerol + (6R)-L-erythro-5,6,7,8-tetrahydrobiopterin + O2 = a 1-(1-hydroxyalkyl)-sn-glycerol + (6R)-L-erythro-6,7-dihydrobiopterin + H2O</text>
        <dbReference type="Rhea" id="RHEA:36255"/>
        <dbReference type="ChEBI" id="CHEBI:15377"/>
        <dbReference type="ChEBI" id="CHEBI:15379"/>
        <dbReference type="ChEBI" id="CHEBI:43120"/>
        <dbReference type="ChEBI" id="CHEBI:59560"/>
        <dbReference type="ChEBI" id="CHEBI:73418"/>
        <dbReference type="ChEBI" id="CHEBI:83957"/>
        <dbReference type="EC" id="1.14.16.5"/>
    </reaction>
</comment>
<proteinExistence type="inferred from homology"/>
<evidence type="ECO:0000256" key="12">
    <source>
        <dbReference type="ARBA" id="ARBA00040992"/>
    </source>
</evidence>
<dbReference type="Pfam" id="PF04116">
    <property type="entry name" value="FA_hydroxylase"/>
    <property type="match status" value="1"/>
</dbReference>
<keyword evidence="9 14" id="KW-0472">Membrane</keyword>
<keyword evidence="8" id="KW-0443">Lipid metabolism</keyword>
<comment type="similarity">
    <text evidence="10">Belongs to the sterol desaturase family. TMEM195 subfamily.</text>
</comment>
<evidence type="ECO:0000313" key="18">
    <source>
        <dbReference type="Proteomes" id="UP000759131"/>
    </source>
</evidence>
<evidence type="ECO:0000256" key="9">
    <source>
        <dbReference type="ARBA" id="ARBA00023136"/>
    </source>
</evidence>